<sequence>MSQFEVQSKEKFDELHSSNVRLHEVTTLQGAKTKSIQESCDKLSKASEETNKRINQVSQEQFHCQRDRYSLDQDMKKLLKVCQNMKPQQQGHALYNPYQEDIKPNVLLDSIPTSLSQYQDQDNMNYSENEALKQLPEAFIWLQSSGLGEYDHMELIDHIDAQSIPD</sequence>
<reference evidence="1" key="1">
    <citation type="submission" date="2021-03" db="EMBL/GenBank/DDBJ databases">
        <title>Draft genome sequence of rust myrtle Austropuccinia psidii MF-1, a brazilian biotype.</title>
        <authorList>
            <person name="Quecine M.C."/>
            <person name="Pachon D.M.R."/>
            <person name="Bonatelli M.L."/>
            <person name="Correr F.H."/>
            <person name="Franceschini L.M."/>
            <person name="Leite T.F."/>
            <person name="Margarido G.R.A."/>
            <person name="Almeida C.A."/>
            <person name="Ferrarezi J.A."/>
            <person name="Labate C.A."/>
        </authorList>
    </citation>
    <scope>NUCLEOTIDE SEQUENCE</scope>
    <source>
        <strain evidence="1">MF-1</strain>
    </source>
</reference>
<dbReference type="Proteomes" id="UP000765509">
    <property type="component" value="Unassembled WGS sequence"/>
</dbReference>
<protein>
    <submittedName>
        <fullName evidence="1">Uncharacterized protein</fullName>
    </submittedName>
</protein>
<comment type="caution">
    <text evidence="1">The sequence shown here is derived from an EMBL/GenBank/DDBJ whole genome shotgun (WGS) entry which is preliminary data.</text>
</comment>
<evidence type="ECO:0000313" key="1">
    <source>
        <dbReference type="EMBL" id="MBW0554994.1"/>
    </source>
</evidence>
<dbReference type="EMBL" id="AVOT02061839">
    <property type="protein sequence ID" value="MBW0554994.1"/>
    <property type="molecule type" value="Genomic_DNA"/>
</dbReference>
<organism evidence="1 2">
    <name type="scientific">Austropuccinia psidii MF-1</name>
    <dbReference type="NCBI Taxonomy" id="1389203"/>
    <lineage>
        <taxon>Eukaryota</taxon>
        <taxon>Fungi</taxon>
        <taxon>Dikarya</taxon>
        <taxon>Basidiomycota</taxon>
        <taxon>Pucciniomycotina</taxon>
        <taxon>Pucciniomycetes</taxon>
        <taxon>Pucciniales</taxon>
        <taxon>Sphaerophragmiaceae</taxon>
        <taxon>Austropuccinia</taxon>
    </lineage>
</organism>
<keyword evidence="2" id="KW-1185">Reference proteome</keyword>
<proteinExistence type="predicted"/>
<name>A0A9Q3J3Y4_9BASI</name>
<accession>A0A9Q3J3Y4</accession>
<dbReference type="AlphaFoldDB" id="A0A9Q3J3Y4"/>
<gene>
    <name evidence="1" type="ORF">O181_094709</name>
</gene>
<evidence type="ECO:0000313" key="2">
    <source>
        <dbReference type="Proteomes" id="UP000765509"/>
    </source>
</evidence>